<dbReference type="InterPro" id="IPR011990">
    <property type="entry name" value="TPR-like_helical_dom_sf"/>
</dbReference>
<evidence type="ECO:0000259" key="8">
    <source>
        <dbReference type="Pfam" id="PF14432"/>
    </source>
</evidence>
<protein>
    <submittedName>
        <fullName evidence="10">Pentatricopeptide repeat-containing protein At1g15510, chloroplastic</fullName>
    </submittedName>
</protein>
<evidence type="ECO:0000256" key="6">
    <source>
        <dbReference type="ARBA" id="ARBA00022946"/>
    </source>
</evidence>
<dbReference type="GeneID" id="111274481"/>
<dbReference type="RefSeq" id="XP_022714892.1">
    <property type="nucleotide sequence ID" value="XM_022859157.1"/>
</dbReference>
<evidence type="ECO:0000313" key="10">
    <source>
        <dbReference type="RefSeq" id="XP_022714892.1"/>
    </source>
</evidence>
<feature type="repeat" description="PPR" evidence="7">
    <location>
        <begin position="562"/>
        <end position="596"/>
    </location>
</feature>
<dbReference type="InterPro" id="IPR046960">
    <property type="entry name" value="PPR_At4g14850-like_plant"/>
</dbReference>
<dbReference type="Pfam" id="PF14432">
    <property type="entry name" value="DYW_deaminase"/>
    <property type="match status" value="1"/>
</dbReference>
<dbReference type="GO" id="GO:0009507">
    <property type="term" value="C:chloroplast"/>
    <property type="evidence" value="ECO:0007669"/>
    <property type="project" value="UniProtKB-SubCell"/>
</dbReference>
<evidence type="ECO:0000256" key="5">
    <source>
        <dbReference type="ARBA" id="ARBA00022737"/>
    </source>
</evidence>
<dbReference type="GO" id="GO:0003723">
    <property type="term" value="F:RNA binding"/>
    <property type="evidence" value="ECO:0007669"/>
    <property type="project" value="InterPro"/>
</dbReference>
<dbReference type="PANTHER" id="PTHR47926:SF440">
    <property type="entry name" value="REPEAT-CONTAINING PROTEIN, PUTATIVE-RELATED"/>
    <property type="match status" value="1"/>
</dbReference>
<dbReference type="SUPFAM" id="SSF48452">
    <property type="entry name" value="TPR-like"/>
    <property type="match status" value="1"/>
</dbReference>
<evidence type="ECO:0000313" key="9">
    <source>
        <dbReference type="Proteomes" id="UP000515121"/>
    </source>
</evidence>
<evidence type="ECO:0000256" key="3">
    <source>
        <dbReference type="ARBA" id="ARBA00022528"/>
    </source>
</evidence>
<dbReference type="GO" id="GO:0009451">
    <property type="term" value="P:RNA modification"/>
    <property type="evidence" value="ECO:0007669"/>
    <property type="project" value="InterPro"/>
</dbReference>
<dbReference type="OrthoDB" id="1921722at2759"/>
<dbReference type="Proteomes" id="UP000515121">
    <property type="component" value="Unplaced"/>
</dbReference>
<accession>A0A6P5WG70</accession>
<gene>
    <name evidence="10" type="primary">LOC111274481</name>
</gene>
<dbReference type="KEGG" id="dzi:111274481"/>
<feature type="domain" description="DYW" evidence="8">
    <location>
        <begin position="791"/>
        <end position="865"/>
    </location>
</feature>
<keyword evidence="5" id="KW-0677">Repeat</keyword>
<feature type="repeat" description="PPR" evidence="7">
    <location>
        <begin position="362"/>
        <end position="396"/>
    </location>
</feature>
<evidence type="ECO:0000256" key="7">
    <source>
        <dbReference type="PROSITE-ProRule" id="PRU00708"/>
    </source>
</evidence>
<feature type="repeat" description="PPR" evidence="7">
    <location>
        <begin position="597"/>
        <end position="632"/>
    </location>
</feature>
<comment type="subcellular location">
    <subcellularLocation>
        <location evidence="1">Plastid</location>
        <location evidence="1">Chloroplast</location>
    </subcellularLocation>
</comment>
<feature type="repeat" description="PPR" evidence="7">
    <location>
        <begin position="397"/>
        <end position="431"/>
    </location>
</feature>
<keyword evidence="3" id="KW-0150">Chloroplast</keyword>
<feature type="repeat" description="PPR" evidence="7">
    <location>
        <begin position="331"/>
        <end position="361"/>
    </location>
</feature>
<dbReference type="PROSITE" id="PS51375">
    <property type="entry name" value="PPR"/>
    <property type="match status" value="7"/>
</dbReference>
<dbReference type="Pfam" id="PF20431">
    <property type="entry name" value="E_motif"/>
    <property type="match status" value="1"/>
</dbReference>
<dbReference type="Pfam" id="PF01535">
    <property type="entry name" value="PPR"/>
    <property type="match status" value="5"/>
</dbReference>
<dbReference type="InterPro" id="IPR032867">
    <property type="entry name" value="DYW_dom"/>
</dbReference>
<dbReference type="NCBIfam" id="TIGR00756">
    <property type="entry name" value="PPR"/>
    <property type="match status" value="7"/>
</dbReference>
<reference evidence="10" key="1">
    <citation type="submission" date="2025-08" db="UniProtKB">
        <authorList>
            <consortium name="RefSeq"/>
        </authorList>
    </citation>
    <scope>IDENTIFICATION</scope>
    <source>
        <tissue evidence="10">Fruit stalk</tissue>
    </source>
</reference>
<keyword evidence="4" id="KW-0934">Plastid</keyword>
<comment type="similarity">
    <text evidence="2">Belongs to the PPR family. PCMP-H subfamily.</text>
</comment>
<name>A0A6P5WG70_DURZI</name>
<sequence length="872" mass="98298">MAFSAKTLQTLIKPDQPNPLHANIQCLKSLYFSNQRKTHQISSTQPHRQLSVLNTNSLNTHNSNSHLNLLCLNGHLQQALSYLNSMQELQIPLDEDAAIAMVGLCEWKRALEEGHQVYIFISNSSNPLTLRLGNALLSMFMRFGKLSDAWYVFGKMPERDVFSWNVLISGYAKNGFFDEALCLYHRMLWVGFKPDIYTFPCVLRTCGAVPNLERGKEVHVHVIRFGFEADVDVVNALVTMYVKCRDLPRARLLFDKMTRRDRISWNAIISGYFENGECLEGIRLFFTMREHCFDPDLMTMTSVISACESLGDERLGREIHGYVIVTGMSDDVSVCNSLIQMYSSFGCWETAEKVFDRMEWRDVVSWTAMISGYEKNVLPDKAVDTYKRMELQGFMPDEITLVSVLSACAHLGKLDMGIKLHELAKRSGLISYIIVANTLIDMYSKCKCIDKALEVFHNISDKDVISWTAIILGLRLNNRCFEALIFFRQMKVSLKPNSVTLVSVLSACARIGGLMCGKEIHAYALRTGMGLDGFLPNALLDMYVRCGRMGPAGNQFNSQKKDVAAWNILLTGYAQRGQGKLAVEFFDKMIESNVNPDEITFIPLLCACSKSGMVTEGLKFFNSMELKYGITPNLKHYACMVDLLGRTGQLEEAYEFIQEMPIKPDSAIWGALLNACRIHQQVDLGEFAAQRIFENDTRSVGYYVLLCNLYVNSGRWDEVAKVRKMMKDNGLIIDPGCSWVEVKGKIHAFLSGDNFHPQIKEINAVLEGIYEKMKVGGLGGKCDSMDEVEISKAEIFCGHSERLAVAFGLINTVPGTPIWVTKNLYMCQSCHGTIKFISKIVRREISVRDTEEFHHFKDGICSCGDVEILGKA</sequence>
<dbReference type="FunFam" id="1.25.40.10:FF:000073">
    <property type="entry name" value="Pentatricopeptide repeat-containing protein chloroplastic"/>
    <property type="match status" value="1"/>
</dbReference>
<dbReference type="AlphaFoldDB" id="A0A6P5WG70"/>
<evidence type="ECO:0000256" key="4">
    <source>
        <dbReference type="ARBA" id="ARBA00022640"/>
    </source>
</evidence>
<dbReference type="FunFam" id="1.25.40.10:FF:000776">
    <property type="entry name" value="Pentatricopeptide repeat-containing protein At3g13880"/>
    <property type="match status" value="1"/>
</dbReference>
<dbReference type="FunFam" id="1.25.40.10:FF:000395">
    <property type="entry name" value="Pentatricopeptide repeat-containing protein chloroplastic"/>
    <property type="match status" value="1"/>
</dbReference>
<evidence type="ECO:0000256" key="1">
    <source>
        <dbReference type="ARBA" id="ARBA00004229"/>
    </source>
</evidence>
<dbReference type="Pfam" id="PF13041">
    <property type="entry name" value="PPR_2"/>
    <property type="match status" value="3"/>
</dbReference>
<dbReference type="Gene3D" id="1.25.40.10">
    <property type="entry name" value="Tetratricopeptide repeat domain"/>
    <property type="match status" value="5"/>
</dbReference>
<keyword evidence="6" id="KW-0809">Transit peptide</keyword>
<dbReference type="InterPro" id="IPR046848">
    <property type="entry name" value="E_motif"/>
</dbReference>
<dbReference type="GO" id="GO:0008270">
    <property type="term" value="F:zinc ion binding"/>
    <property type="evidence" value="ECO:0007669"/>
    <property type="project" value="InterPro"/>
</dbReference>
<dbReference type="FunFam" id="1.25.40.10:FF:000344">
    <property type="entry name" value="Pentatricopeptide repeat-containing protein"/>
    <property type="match status" value="1"/>
</dbReference>
<dbReference type="InterPro" id="IPR002885">
    <property type="entry name" value="PPR_rpt"/>
</dbReference>
<feature type="repeat" description="PPR" evidence="7">
    <location>
        <begin position="261"/>
        <end position="295"/>
    </location>
</feature>
<proteinExistence type="inferred from homology"/>
<dbReference type="PANTHER" id="PTHR47926">
    <property type="entry name" value="PENTATRICOPEPTIDE REPEAT-CONTAINING PROTEIN"/>
    <property type="match status" value="1"/>
</dbReference>
<evidence type="ECO:0000256" key="2">
    <source>
        <dbReference type="ARBA" id="ARBA00006643"/>
    </source>
</evidence>
<organism evidence="9 10">
    <name type="scientific">Durio zibethinus</name>
    <name type="common">Durian</name>
    <dbReference type="NCBI Taxonomy" id="66656"/>
    <lineage>
        <taxon>Eukaryota</taxon>
        <taxon>Viridiplantae</taxon>
        <taxon>Streptophyta</taxon>
        <taxon>Embryophyta</taxon>
        <taxon>Tracheophyta</taxon>
        <taxon>Spermatophyta</taxon>
        <taxon>Magnoliopsida</taxon>
        <taxon>eudicotyledons</taxon>
        <taxon>Gunneridae</taxon>
        <taxon>Pentapetalae</taxon>
        <taxon>rosids</taxon>
        <taxon>malvids</taxon>
        <taxon>Malvales</taxon>
        <taxon>Malvaceae</taxon>
        <taxon>Helicteroideae</taxon>
        <taxon>Durio</taxon>
    </lineage>
</organism>
<keyword evidence="9" id="KW-1185">Reference proteome</keyword>
<feature type="repeat" description="PPR" evidence="7">
    <location>
        <begin position="160"/>
        <end position="194"/>
    </location>
</feature>